<dbReference type="InterPro" id="IPR015590">
    <property type="entry name" value="Aldehyde_DH_dom"/>
</dbReference>
<evidence type="ECO:0000313" key="5">
    <source>
        <dbReference type="EMBL" id="MFC7136957.1"/>
    </source>
</evidence>
<feature type="domain" description="Aldehyde dehydrogenase" evidence="4">
    <location>
        <begin position="2"/>
        <end position="90"/>
    </location>
</feature>
<proteinExistence type="predicted"/>
<dbReference type="SUPFAM" id="SSF53720">
    <property type="entry name" value="ALDH-like"/>
    <property type="match status" value="1"/>
</dbReference>
<sequence>MPAAGVDDVEAAVDRARAAQPGWADRSVGERAAVLDRVADLALDRRGALADAVQAETGKEREGAYQEVWGVAANADYYAERAPGLLGATRRRGRSRSPRARPNTVTPWAWSGW</sequence>
<evidence type="ECO:0000256" key="1">
    <source>
        <dbReference type="ARBA" id="ARBA00023002"/>
    </source>
</evidence>
<dbReference type="EMBL" id="JBHSZG010000001">
    <property type="protein sequence ID" value="MFC7136957.1"/>
    <property type="molecule type" value="Genomic_DNA"/>
</dbReference>
<evidence type="ECO:0000259" key="4">
    <source>
        <dbReference type="Pfam" id="PF00171"/>
    </source>
</evidence>
<dbReference type="InterPro" id="IPR016161">
    <property type="entry name" value="Ald_DH/histidinol_DH"/>
</dbReference>
<dbReference type="GO" id="GO:0016491">
    <property type="term" value="F:oxidoreductase activity"/>
    <property type="evidence" value="ECO:0007669"/>
    <property type="project" value="UniProtKB-KW"/>
</dbReference>
<evidence type="ECO:0000313" key="6">
    <source>
        <dbReference type="Proteomes" id="UP001596368"/>
    </source>
</evidence>
<organism evidence="5 6">
    <name type="scientific">Halobaculum litoreum</name>
    <dbReference type="NCBI Taxonomy" id="3031998"/>
    <lineage>
        <taxon>Archaea</taxon>
        <taxon>Methanobacteriati</taxon>
        <taxon>Methanobacteriota</taxon>
        <taxon>Stenosarchaea group</taxon>
        <taxon>Halobacteria</taxon>
        <taxon>Halobacteriales</taxon>
        <taxon>Haloferacaceae</taxon>
        <taxon>Halobaculum</taxon>
    </lineage>
</organism>
<dbReference type="AlphaFoldDB" id="A0ABD5XP76"/>
<dbReference type="InterPro" id="IPR050485">
    <property type="entry name" value="Proline_metab_enzyme"/>
</dbReference>
<name>A0ABD5XP76_9EURY</name>
<keyword evidence="1" id="KW-0560">Oxidoreductase</keyword>
<dbReference type="RefSeq" id="WP_284013979.1">
    <property type="nucleotide sequence ID" value="NZ_CP126156.1"/>
</dbReference>
<dbReference type="Gene3D" id="3.40.605.10">
    <property type="entry name" value="Aldehyde Dehydrogenase, Chain A, domain 1"/>
    <property type="match status" value="1"/>
</dbReference>
<feature type="compositionally biased region" description="Basic residues" evidence="3">
    <location>
        <begin position="89"/>
        <end position="99"/>
    </location>
</feature>
<dbReference type="InterPro" id="IPR016162">
    <property type="entry name" value="Ald_DH_N"/>
</dbReference>
<evidence type="ECO:0000256" key="2">
    <source>
        <dbReference type="ARBA" id="ARBA00023027"/>
    </source>
</evidence>
<dbReference type="PANTHER" id="PTHR42862">
    <property type="entry name" value="DELTA-1-PYRROLINE-5-CARBOXYLATE DEHYDROGENASE 1, ISOFORM A-RELATED"/>
    <property type="match status" value="1"/>
</dbReference>
<comment type="caution">
    <text evidence="5">The sequence shown here is derived from an EMBL/GenBank/DDBJ whole genome shotgun (WGS) entry which is preliminary data.</text>
</comment>
<dbReference type="Proteomes" id="UP001596368">
    <property type="component" value="Unassembled WGS sequence"/>
</dbReference>
<protein>
    <submittedName>
        <fullName evidence="5">Aldehyde dehydrogenase family protein</fullName>
    </submittedName>
</protein>
<dbReference type="PANTHER" id="PTHR42862:SF1">
    <property type="entry name" value="DELTA-1-PYRROLINE-5-CARBOXYLATE DEHYDROGENASE 2, ISOFORM A-RELATED"/>
    <property type="match status" value="1"/>
</dbReference>
<reference evidence="5 6" key="1">
    <citation type="journal article" date="2019" name="Int. J. Syst. Evol. Microbiol.">
        <title>The Global Catalogue of Microorganisms (GCM) 10K type strain sequencing project: providing services to taxonomists for standard genome sequencing and annotation.</title>
        <authorList>
            <consortium name="The Broad Institute Genomics Platform"/>
            <consortium name="The Broad Institute Genome Sequencing Center for Infectious Disease"/>
            <person name="Wu L."/>
            <person name="Ma J."/>
        </authorList>
    </citation>
    <scope>NUCLEOTIDE SEQUENCE [LARGE SCALE GENOMIC DNA]</scope>
    <source>
        <strain evidence="5 6">DT92</strain>
    </source>
</reference>
<accession>A0ABD5XP76</accession>
<dbReference type="Pfam" id="PF00171">
    <property type="entry name" value="Aldedh"/>
    <property type="match status" value="1"/>
</dbReference>
<evidence type="ECO:0000256" key="3">
    <source>
        <dbReference type="SAM" id="MobiDB-lite"/>
    </source>
</evidence>
<dbReference type="GeneID" id="81121181"/>
<keyword evidence="6" id="KW-1185">Reference proteome</keyword>
<keyword evidence="2" id="KW-0520">NAD</keyword>
<feature type="region of interest" description="Disordered" evidence="3">
    <location>
        <begin position="88"/>
        <end position="113"/>
    </location>
</feature>
<gene>
    <name evidence="5" type="ORF">ACFQRB_11735</name>
</gene>